<evidence type="ECO:0000256" key="1">
    <source>
        <dbReference type="SAM" id="MobiDB-lite"/>
    </source>
</evidence>
<evidence type="ECO:0000313" key="2">
    <source>
        <dbReference type="EMBL" id="OZM71205.1"/>
    </source>
</evidence>
<comment type="caution">
    <text evidence="2">The sequence shown here is derived from an EMBL/GenBank/DDBJ whole genome shotgun (WGS) entry which is preliminary data.</text>
</comment>
<feature type="region of interest" description="Disordered" evidence="1">
    <location>
        <begin position="57"/>
        <end position="108"/>
    </location>
</feature>
<reference evidence="2 3" key="1">
    <citation type="submission" date="2017-07" db="EMBL/GenBank/DDBJ databases">
        <title>Amycolatopsis antarcticus sp. nov., isolated from the surface of an Antarcticus brown macroalga.</title>
        <authorList>
            <person name="Wang J."/>
            <person name="Leiva S."/>
            <person name="Huang J."/>
            <person name="Huang Y."/>
        </authorList>
    </citation>
    <scope>NUCLEOTIDE SEQUENCE [LARGE SCALE GENOMIC DNA]</scope>
    <source>
        <strain evidence="2 3">AU-G6</strain>
    </source>
</reference>
<accession>A0A263D1I2</accession>
<proteinExistence type="predicted"/>
<dbReference type="AlphaFoldDB" id="A0A263D1I2"/>
<dbReference type="InterPro" id="IPR009781">
    <property type="entry name" value="DUF1345"/>
</dbReference>
<dbReference type="InParanoid" id="A0A263D1I2"/>
<feature type="compositionally biased region" description="Basic and acidic residues" evidence="1">
    <location>
        <begin position="60"/>
        <end position="69"/>
    </location>
</feature>
<dbReference type="RefSeq" id="WP_094864508.1">
    <property type="nucleotide sequence ID" value="NZ_NKYE01000014.1"/>
</dbReference>
<dbReference type="EMBL" id="NKYE01000014">
    <property type="protein sequence ID" value="OZM71205.1"/>
    <property type="molecule type" value="Genomic_DNA"/>
</dbReference>
<organism evidence="2 3">
    <name type="scientific">Amycolatopsis antarctica</name>
    <dbReference type="NCBI Taxonomy" id="1854586"/>
    <lineage>
        <taxon>Bacteria</taxon>
        <taxon>Bacillati</taxon>
        <taxon>Actinomycetota</taxon>
        <taxon>Actinomycetes</taxon>
        <taxon>Pseudonocardiales</taxon>
        <taxon>Pseudonocardiaceae</taxon>
        <taxon>Amycolatopsis</taxon>
    </lineage>
</organism>
<evidence type="ECO:0000313" key="3">
    <source>
        <dbReference type="Proteomes" id="UP000242444"/>
    </source>
</evidence>
<protein>
    <submittedName>
        <fullName evidence="2">Uncharacterized protein</fullName>
    </submittedName>
</protein>
<sequence length="140" mass="15697">MGVKALAAATTLLAWLILHAGYTTHYASLYFHHGRGMSFPGVRVPNRRNHLLHLRRPHRRTSDRARDSLALRSVVSVQRGRAGRRDRGQHQPVQRSSGRGAGSDTASYVHQRECHGGLVTWSHWSPDAQPAEICVCPRHQ</sequence>
<keyword evidence="3" id="KW-1185">Reference proteome</keyword>
<dbReference type="Proteomes" id="UP000242444">
    <property type="component" value="Unassembled WGS sequence"/>
</dbReference>
<name>A0A263D1I2_9PSEU</name>
<dbReference type="Pfam" id="PF07077">
    <property type="entry name" value="DUF1345"/>
    <property type="match status" value="1"/>
</dbReference>
<gene>
    <name evidence="2" type="ORF">CFN78_20575</name>
</gene>